<dbReference type="SUPFAM" id="SSF55073">
    <property type="entry name" value="Nucleotide cyclase"/>
    <property type="match status" value="1"/>
</dbReference>
<dbReference type="Pfam" id="PF13474">
    <property type="entry name" value="SnoaL_3"/>
    <property type="match status" value="1"/>
</dbReference>
<dbReference type="RefSeq" id="WP_164352334.1">
    <property type="nucleotide sequence ID" value="NZ_JAABNT010000002.1"/>
</dbReference>
<dbReference type="AlphaFoldDB" id="A0A6P0C5N7"/>
<evidence type="ECO:0000313" key="2">
    <source>
        <dbReference type="EMBL" id="NEK21479.1"/>
    </source>
</evidence>
<dbReference type="SMART" id="SM00044">
    <property type="entry name" value="CYCc"/>
    <property type="match status" value="1"/>
</dbReference>
<gene>
    <name evidence="2" type="ORF">GV827_03565</name>
</gene>
<comment type="caution">
    <text evidence="2">The sequence shown here is derived from an EMBL/GenBank/DDBJ whole genome shotgun (WGS) entry which is preliminary data.</text>
</comment>
<proteinExistence type="predicted"/>
<dbReference type="InterPro" id="IPR029787">
    <property type="entry name" value="Nucleotide_cyclase"/>
</dbReference>
<feature type="domain" description="Guanylate cyclase" evidence="1">
    <location>
        <begin position="163"/>
        <end position="274"/>
    </location>
</feature>
<dbReference type="PANTHER" id="PTHR43081">
    <property type="entry name" value="ADENYLATE CYCLASE, TERMINAL-DIFFERENTIATION SPECIFIC-RELATED"/>
    <property type="match status" value="1"/>
</dbReference>
<dbReference type="Gene3D" id="3.30.70.1230">
    <property type="entry name" value="Nucleotide cyclase"/>
    <property type="match status" value="1"/>
</dbReference>
<dbReference type="Proteomes" id="UP000468591">
    <property type="component" value="Unassembled WGS sequence"/>
</dbReference>
<organism evidence="2 3">
    <name type="scientific">Sulfitobacter sediminilitoris</name>
    <dbReference type="NCBI Taxonomy" id="2698830"/>
    <lineage>
        <taxon>Bacteria</taxon>
        <taxon>Pseudomonadati</taxon>
        <taxon>Pseudomonadota</taxon>
        <taxon>Alphaproteobacteria</taxon>
        <taxon>Rhodobacterales</taxon>
        <taxon>Roseobacteraceae</taxon>
        <taxon>Sulfitobacter</taxon>
    </lineage>
</organism>
<keyword evidence="3" id="KW-1185">Reference proteome</keyword>
<evidence type="ECO:0000313" key="3">
    <source>
        <dbReference type="Proteomes" id="UP000468591"/>
    </source>
</evidence>
<dbReference type="InterPro" id="IPR032710">
    <property type="entry name" value="NTF2-like_dom_sf"/>
</dbReference>
<dbReference type="InterPro" id="IPR050697">
    <property type="entry name" value="Adenylyl/Guanylyl_Cyclase_3/4"/>
</dbReference>
<accession>A0A6P0C5N7</accession>
<dbReference type="PANTHER" id="PTHR43081:SF19">
    <property type="entry name" value="PH-SENSITIVE ADENYLATE CYCLASE RV1264"/>
    <property type="match status" value="1"/>
</dbReference>
<sequence>MKDPFSPSPELAAIARRWLESYAARRSTTAANLLSHSAALAYIGSDEGEIFDGAGLRDGFAKYSDDQAILVPEDITVTAYEAGEFGWAYSTLAIISSEADKKVRFRNTFIFTMEDGVWRIVHIHNSNPKPNFEAMGYELRRLEDLLEAARSAEAEITQTGIASVMFTDIADSTALTSAIGDSRWSEIIKNHLGDVIQEIEKARGTLIKSLGDGTLSTFSSAGAAMRAAIAIQNHLAQQTDEPRLCLRIGIQTGDVVQSGDDFVGTVVNKAARVAAMAEPGMIRVSEATRAMVGDTKEFCFANPVEVPLKGLTGEHLIHYLEWQCEADLGTRQ</sequence>
<protein>
    <submittedName>
        <fullName evidence="2">Guanylate cyclase</fullName>
    </submittedName>
</protein>
<dbReference type="SUPFAM" id="SSF54427">
    <property type="entry name" value="NTF2-like"/>
    <property type="match status" value="1"/>
</dbReference>
<dbReference type="GO" id="GO:0035556">
    <property type="term" value="P:intracellular signal transduction"/>
    <property type="evidence" value="ECO:0007669"/>
    <property type="project" value="InterPro"/>
</dbReference>
<dbReference type="Gene3D" id="3.10.450.50">
    <property type="match status" value="1"/>
</dbReference>
<dbReference type="CDD" id="cd07302">
    <property type="entry name" value="CHD"/>
    <property type="match status" value="1"/>
</dbReference>
<dbReference type="EMBL" id="JAABNT010000002">
    <property type="protein sequence ID" value="NEK21479.1"/>
    <property type="molecule type" value="Genomic_DNA"/>
</dbReference>
<dbReference type="GO" id="GO:0004016">
    <property type="term" value="F:adenylate cyclase activity"/>
    <property type="evidence" value="ECO:0007669"/>
    <property type="project" value="UniProtKB-ARBA"/>
</dbReference>
<dbReference type="PROSITE" id="PS50125">
    <property type="entry name" value="GUANYLATE_CYCLASE_2"/>
    <property type="match status" value="1"/>
</dbReference>
<dbReference type="InterPro" id="IPR001054">
    <property type="entry name" value="A/G_cyclase"/>
</dbReference>
<dbReference type="GO" id="GO:0006171">
    <property type="term" value="P:cAMP biosynthetic process"/>
    <property type="evidence" value="ECO:0007669"/>
    <property type="project" value="TreeGrafter"/>
</dbReference>
<dbReference type="Pfam" id="PF00211">
    <property type="entry name" value="Guanylate_cyc"/>
    <property type="match status" value="1"/>
</dbReference>
<reference evidence="2 3" key="1">
    <citation type="submission" date="2020-01" db="EMBL/GenBank/DDBJ databases">
        <title>Sulfitobacter sediminilitoris sp. nov., isolated from a tidal flat.</title>
        <authorList>
            <person name="Park S."/>
            <person name="Yoon J.-H."/>
        </authorList>
    </citation>
    <scope>NUCLEOTIDE SEQUENCE [LARGE SCALE GENOMIC DNA]</scope>
    <source>
        <strain evidence="2 3">JBTF-M27</strain>
    </source>
</reference>
<evidence type="ECO:0000259" key="1">
    <source>
        <dbReference type="PROSITE" id="PS50125"/>
    </source>
</evidence>
<name>A0A6P0C5N7_9RHOB</name>
<dbReference type="InterPro" id="IPR037401">
    <property type="entry name" value="SnoaL-like"/>
</dbReference>